<keyword evidence="1" id="KW-1133">Transmembrane helix</keyword>
<name>A0A511X364_9BACI</name>
<accession>A0A511X364</accession>
<evidence type="ECO:0000313" key="3">
    <source>
        <dbReference type="Proteomes" id="UP000321400"/>
    </source>
</evidence>
<sequence length="111" mass="13108">MIELIIVLLAVSIIIILLSFFMNDRFKQLEQQIEQLSLSQIQESYQLNKKVKILEEELLPRTEDFDFTSHEKSALTKRIETLFNNGHSIKDISRMTNINEYDVEQVLHSLR</sequence>
<proteinExistence type="predicted"/>
<evidence type="ECO:0000256" key="1">
    <source>
        <dbReference type="SAM" id="Phobius"/>
    </source>
</evidence>
<comment type="caution">
    <text evidence="2">The sequence shown here is derived from an EMBL/GenBank/DDBJ whole genome shotgun (WGS) entry which is preliminary data.</text>
</comment>
<evidence type="ECO:0000313" key="2">
    <source>
        <dbReference type="EMBL" id="GEN57390.1"/>
    </source>
</evidence>
<organism evidence="2 3">
    <name type="scientific">Halolactibacillus alkaliphilus</name>
    <dbReference type="NCBI Taxonomy" id="442899"/>
    <lineage>
        <taxon>Bacteria</taxon>
        <taxon>Bacillati</taxon>
        <taxon>Bacillota</taxon>
        <taxon>Bacilli</taxon>
        <taxon>Bacillales</taxon>
        <taxon>Bacillaceae</taxon>
        <taxon>Halolactibacillus</taxon>
    </lineage>
</organism>
<reference evidence="2 3" key="1">
    <citation type="submission" date="2019-07" db="EMBL/GenBank/DDBJ databases">
        <title>Whole genome shotgun sequence of Halolactibacillus alkaliphilus NBRC 103919.</title>
        <authorList>
            <person name="Hosoyama A."/>
            <person name="Uohara A."/>
            <person name="Ohji S."/>
            <person name="Ichikawa N."/>
        </authorList>
    </citation>
    <scope>NUCLEOTIDE SEQUENCE [LARGE SCALE GENOMIC DNA]</scope>
    <source>
        <strain evidence="2 3">NBRC 103919</strain>
    </source>
</reference>
<protein>
    <recommendedName>
        <fullName evidence="4">Resolvase HTH domain-containing protein</fullName>
    </recommendedName>
</protein>
<dbReference type="EMBL" id="BJYE01000025">
    <property type="protein sequence ID" value="GEN57390.1"/>
    <property type="molecule type" value="Genomic_DNA"/>
</dbReference>
<dbReference type="STRING" id="442899.SAMN05720591_10759"/>
<feature type="transmembrane region" description="Helical" evidence="1">
    <location>
        <begin position="6"/>
        <end position="23"/>
    </location>
</feature>
<gene>
    <name evidence="2" type="ORF">HAL01_18540</name>
</gene>
<dbReference type="AlphaFoldDB" id="A0A511X364"/>
<dbReference type="RefSeq" id="WP_089800754.1">
    <property type="nucleotide sequence ID" value="NZ_BJYE01000025.1"/>
</dbReference>
<dbReference type="OrthoDB" id="2454584at2"/>
<evidence type="ECO:0008006" key="4">
    <source>
        <dbReference type="Google" id="ProtNLM"/>
    </source>
</evidence>
<dbReference type="Proteomes" id="UP000321400">
    <property type="component" value="Unassembled WGS sequence"/>
</dbReference>
<keyword evidence="1" id="KW-0812">Transmembrane</keyword>
<keyword evidence="1" id="KW-0472">Membrane</keyword>
<keyword evidence="3" id="KW-1185">Reference proteome</keyword>